<evidence type="ECO:0000313" key="1">
    <source>
        <dbReference type="EMBL" id="KAJ8893615.1"/>
    </source>
</evidence>
<evidence type="ECO:0000313" key="2">
    <source>
        <dbReference type="Proteomes" id="UP001159363"/>
    </source>
</evidence>
<dbReference type="EMBL" id="JARBHB010000002">
    <property type="protein sequence ID" value="KAJ8893615.1"/>
    <property type="molecule type" value="Genomic_DNA"/>
</dbReference>
<gene>
    <name evidence="1" type="ORF">PR048_006215</name>
</gene>
<comment type="caution">
    <text evidence="1">The sequence shown here is derived from an EMBL/GenBank/DDBJ whole genome shotgun (WGS) entry which is preliminary data.</text>
</comment>
<reference evidence="1 2" key="1">
    <citation type="submission" date="2023-02" db="EMBL/GenBank/DDBJ databases">
        <title>LHISI_Scaffold_Assembly.</title>
        <authorList>
            <person name="Stuart O.P."/>
            <person name="Cleave R."/>
            <person name="Magrath M.J.L."/>
            <person name="Mikheyev A.S."/>
        </authorList>
    </citation>
    <scope>NUCLEOTIDE SEQUENCE [LARGE SCALE GENOMIC DNA]</scope>
    <source>
        <strain evidence="1">Daus_M_001</strain>
        <tissue evidence="1">Leg muscle</tissue>
    </source>
</reference>
<protein>
    <submittedName>
        <fullName evidence="1">Uncharacterized protein</fullName>
    </submittedName>
</protein>
<keyword evidence="2" id="KW-1185">Reference proteome</keyword>
<name>A0ABQ9IAC4_9NEOP</name>
<organism evidence="1 2">
    <name type="scientific">Dryococelus australis</name>
    <dbReference type="NCBI Taxonomy" id="614101"/>
    <lineage>
        <taxon>Eukaryota</taxon>
        <taxon>Metazoa</taxon>
        <taxon>Ecdysozoa</taxon>
        <taxon>Arthropoda</taxon>
        <taxon>Hexapoda</taxon>
        <taxon>Insecta</taxon>
        <taxon>Pterygota</taxon>
        <taxon>Neoptera</taxon>
        <taxon>Polyneoptera</taxon>
        <taxon>Phasmatodea</taxon>
        <taxon>Verophasmatodea</taxon>
        <taxon>Anareolatae</taxon>
        <taxon>Phasmatidae</taxon>
        <taxon>Eurycanthinae</taxon>
        <taxon>Dryococelus</taxon>
    </lineage>
</organism>
<dbReference type="Proteomes" id="UP001159363">
    <property type="component" value="Chromosome 2"/>
</dbReference>
<sequence>MASDGDESDGLKARGKARIITSPHLQCCFMICHPSGRRRRLASRCCLQALFAMFCNPSRGPSSGQWLCSQYRTEIKYREKHTISVVYFQGYFTRWLQQKKMG</sequence>
<proteinExistence type="predicted"/>
<accession>A0ABQ9IAC4</accession>